<organism evidence="1 2">
    <name type="scientific">Phaeobacter porticola</name>
    <dbReference type="NCBI Taxonomy" id="1844006"/>
    <lineage>
        <taxon>Bacteria</taxon>
        <taxon>Pseudomonadati</taxon>
        <taxon>Pseudomonadota</taxon>
        <taxon>Alphaproteobacteria</taxon>
        <taxon>Rhodobacterales</taxon>
        <taxon>Roseobacteraceae</taxon>
        <taxon>Phaeobacter</taxon>
    </lineage>
</organism>
<protein>
    <submittedName>
        <fullName evidence="1">Putative transcriptional regulator</fullName>
    </submittedName>
</protein>
<sequence length="46" mass="5436">MVHQIRDLATELFFIQSGTVRFGAVDHEGKELIARDLDSDHWFMFR</sequence>
<dbReference type="SUPFAM" id="SSF51206">
    <property type="entry name" value="cAMP-binding domain-like"/>
    <property type="match status" value="1"/>
</dbReference>
<geneLocation type="plasmid" evidence="2">
    <name>pp97_e</name>
</geneLocation>
<dbReference type="Proteomes" id="UP000183859">
    <property type="component" value="Plasmid pP97_e"/>
</dbReference>
<evidence type="ECO:0000313" key="1">
    <source>
        <dbReference type="EMBL" id="APG49406.1"/>
    </source>
</evidence>
<evidence type="ECO:0000313" key="2">
    <source>
        <dbReference type="Proteomes" id="UP000183859"/>
    </source>
</evidence>
<dbReference type="EMBL" id="CP016369">
    <property type="protein sequence ID" value="APG49406.1"/>
    <property type="molecule type" value="Genomic_DNA"/>
</dbReference>
<reference evidence="2" key="1">
    <citation type="submission" date="2016-07" db="EMBL/GenBank/DDBJ databases">
        <title>Phaeobacter portensis sp. nov., a tropodithietic acid producing bacterium isolated from a German harbor.</title>
        <authorList>
            <person name="Freese H.M."/>
            <person name="Bunk B."/>
            <person name="Breider S."/>
            <person name="Brinkhoff T."/>
        </authorList>
    </citation>
    <scope>NUCLEOTIDE SEQUENCE [LARGE SCALE GENOMIC DNA]</scope>
    <source>
        <strain evidence="2">P97</strain>
        <plasmid evidence="2">pp97_e</plasmid>
    </source>
</reference>
<accession>A0A1L3IBC1</accession>
<name>A0A1L3IBC1_9RHOB</name>
<proteinExistence type="predicted"/>
<gene>
    <name evidence="1" type="ORF">PhaeoP97_04056</name>
</gene>
<dbReference type="InterPro" id="IPR018490">
    <property type="entry name" value="cNMP-bd_dom_sf"/>
</dbReference>
<dbReference type="AlphaFoldDB" id="A0A1L3IBC1"/>
<dbReference type="KEGG" id="php:PhaeoP97_04056"/>
<keyword evidence="2" id="KW-1185">Reference proteome</keyword>
<keyword evidence="1" id="KW-0614">Plasmid</keyword>